<dbReference type="InterPro" id="IPR036249">
    <property type="entry name" value="Thioredoxin-like_sf"/>
</dbReference>
<dbReference type="AlphaFoldDB" id="A0A327KCI3"/>
<dbReference type="SUPFAM" id="SSF52833">
    <property type="entry name" value="Thioredoxin-like"/>
    <property type="match status" value="1"/>
</dbReference>
<proteinExistence type="predicted"/>
<gene>
    <name evidence="1" type="ORF">GJ689_10215</name>
</gene>
<accession>A0A327KCI3</accession>
<evidence type="ECO:0000313" key="1">
    <source>
        <dbReference type="EMBL" id="MTW16582.1"/>
    </source>
</evidence>
<protein>
    <submittedName>
        <fullName evidence="1">Thioredoxin family protein</fullName>
    </submittedName>
</protein>
<name>A0A327KCI3_9BRAD</name>
<organism evidence="1 2">
    <name type="scientific">Rhodoplanes serenus</name>
    <dbReference type="NCBI Taxonomy" id="200615"/>
    <lineage>
        <taxon>Bacteria</taxon>
        <taxon>Pseudomonadati</taxon>
        <taxon>Pseudomonadota</taxon>
        <taxon>Alphaproteobacteria</taxon>
        <taxon>Hyphomicrobiales</taxon>
        <taxon>Nitrobacteraceae</taxon>
        <taxon>Rhodoplanes</taxon>
    </lineage>
</organism>
<evidence type="ECO:0000313" key="2">
    <source>
        <dbReference type="Proteomes" id="UP000438991"/>
    </source>
</evidence>
<comment type="caution">
    <text evidence="1">The sequence shown here is derived from an EMBL/GenBank/DDBJ whole genome shotgun (WGS) entry which is preliminary data.</text>
</comment>
<dbReference type="EMBL" id="WNKV01000006">
    <property type="protein sequence ID" value="MTW16582.1"/>
    <property type="molecule type" value="Genomic_DNA"/>
</dbReference>
<dbReference type="Gene3D" id="3.40.30.10">
    <property type="entry name" value="Glutaredoxin"/>
    <property type="match status" value="1"/>
</dbReference>
<sequence>MYVREAGCPYCREWDLKIGTIYHKTPEARRAPLREIEKRDVAAAGLRLARPVRYTPTFVLLLDGAELGRIEGYPGEDFFWGRLDRLLEQLPADVTP</sequence>
<reference evidence="1 2" key="1">
    <citation type="submission" date="2019-11" db="EMBL/GenBank/DDBJ databases">
        <title>Whole-genome sequence of Rhodoplanes serenus DSM 18633, type strain.</title>
        <authorList>
            <person name="Kyndt J.A."/>
            <person name="Meyer T.E."/>
        </authorList>
    </citation>
    <scope>NUCLEOTIDE SEQUENCE [LARGE SCALE GENOMIC DNA]</scope>
    <source>
        <strain evidence="1 2">DSM 18633</strain>
    </source>
</reference>
<dbReference type="Proteomes" id="UP000438991">
    <property type="component" value="Unassembled WGS sequence"/>
</dbReference>